<evidence type="ECO:0000313" key="4">
    <source>
        <dbReference type="Proteomes" id="UP000576209"/>
    </source>
</evidence>
<keyword evidence="4" id="KW-1185">Reference proteome</keyword>
<dbReference type="InterPro" id="IPR024983">
    <property type="entry name" value="CHAT_dom"/>
</dbReference>
<dbReference type="Pfam" id="PF12770">
    <property type="entry name" value="CHAT"/>
    <property type="match status" value="1"/>
</dbReference>
<accession>A0A840E750</accession>
<feature type="signal peptide" evidence="1">
    <location>
        <begin position="1"/>
        <end position="20"/>
    </location>
</feature>
<gene>
    <name evidence="3" type="ORF">GGR28_003632</name>
</gene>
<protein>
    <recommendedName>
        <fullName evidence="2">CHAT domain-containing protein</fullName>
    </recommendedName>
</protein>
<dbReference type="RefSeq" id="WP_183497218.1">
    <property type="nucleotide sequence ID" value="NZ_JACIFF010000011.1"/>
</dbReference>
<dbReference type="EMBL" id="JACIFF010000011">
    <property type="protein sequence ID" value="MBB4080991.1"/>
    <property type="molecule type" value="Genomic_DNA"/>
</dbReference>
<dbReference type="Proteomes" id="UP000576209">
    <property type="component" value="Unassembled WGS sequence"/>
</dbReference>
<sequence>MKWYNFFILAALFQIGLLYACQPDGAEACNSPRELAVPTGLTERLTEQVSWLNGIHRHYEGDIMAQLPVDTLKRLGRIADSLDNHPDPRLTIYYARTRRLQAIDLQNRLAWDSSTVVMGASAEKLEREVAPSPERDYELAYHYNLLGIAYDITFRPTPAIAFTRKSLDLNLANGYRVDALKDHLNLSSIYSRFNRPDLRNDELAAAYRLMESSMNCLQTNNDTSTVAGFRYLNARNAYFNARTALYQGDTVRALALATRANNELAETFTAVRRLGLEGEERYLMLMNELALRLGSDFYFEPELSSLGSQSAHWVSELSMPESSVFYVMALALRVQRMLIDARTRGECGWISSPEYATVLRYLEETTVEESIPGLRQYRVLLPRTLALLQRDCGRLLRDTQLLRMAREHAEIAVNDYERFVAQVEMEPHLEILGGNYREYYSDAMSVIGSVGATASDTLGFNEQLFSLSDRAKSMVLRLAYEKRQNRFAHGQEYQRLQQREQEMVRALRAAAGAGDADQTIRSSLRIIAYYDSLRSQSTGPARQLYTDMRYFDRLTSAEVQQRLLDRETAAIDYAYARGEIFISVIAPAAKTQFRVPVTAELNAAIGEISRGEASGYDKLRQAEVIFRHLVAGPLDWLAREGGLNTVLVVRDKALAGIDFSILPVGPVVDHLSWTRHQLVIDRVNVVYGYSLSTLLSGRDLRESRQKTEQRWGVFAATGEFTVGGRKISPLDELGGAIRDFASTYYSGGNDRVVHRATDREVIEEYGDSRYVMLAAHGHSDEILPERYYLQFYPDSSGKQGRLTTQDIYDTDLKADLVLSVNCESGRGTAFTNEGEKSISRALLFAGATAVIGGNDLLQDNVYPEVLDLFHRYWIVDRYPAARALRMAKLTYRSCNFDQDPARWASLVYYGDPNISYSAETALSSR</sequence>
<feature type="domain" description="CHAT" evidence="2">
    <location>
        <begin position="621"/>
        <end position="911"/>
    </location>
</feature>
<feature type="chain" id="PRO_5033049790" description="CHAT domain-containing protein" evidence="1">
    <location>
        <begin position="21"/>
        <end position="925"/>
    </location>
</feature>
<name>A0A840E750_9BACT</name>
<reference evidence="3 4" key="1">
    <citation type="submission" date="2020-08" db="EMBL/GenBank/DDBJ databases">
        <title>Genomic Encyclopedia of Type Strains, Phase IV (KMG-IV): sequencing the most valuable type-strain genomes for metagenomic binning, comparative biology and taxonomic classification.</title>
        <authorList>
            <person name="Goeker M."/>
        </authorList>
    </citation>
    <scope>NUCLEOTIDE SEQUENCE [LARGE SCALE GENOMIC DNA]</scope>
    <source>
        <strain evidence="3 4">DSM 105137</strain>
    </source>
</reference>
<comment type="caution">
    <text evidence="3">The sequence shown here is derived from an EMBL/GenBank/DDBJ whole genome shotgun (WGS) entry which is preliminary data.</text>
</comment>
<evidence type="ECO:0000256" key="1">
    <source>
        <dbReference type="SAM" id="SignalP"/>
    </source>
</evidence>
<organism evidence="3 4">
    <name type="scientific">Neolewinella aquimaris</name>
    <dbReference type="NCBI Taxonomy" id="1835722"/>
    <lineage>
        <taxon>Bacteria</taxon>
        <taxon>Pseudomonadati</taxon>
        <taxon>Bacteroidota</taxon>
        <taxon>Saprospiria</taxon>
        <taxon>Saprospirales</taxon>
        <taxon>Lewinellaceae</taxon>
        <taxon>Neolewinella</taxon>
    </lineage>
</organism>
<keyword evidence="1" id="KW-0732">Signal</keyword>
<dbReference type="AlphaFoldDB" id="A0A840E750"/>
<dbReference type="PROSITE" id="PS51257">
    <property type="entry name" value="PROKAR_LIPOPROTEIN"/>
    <property type="match status" value="1"/>
</dbReference>
<proteinExistence type="predicted"/>
<evidence type="ECO:0000259" key="2">
    <source>
        <dbReference type="Pfam" id="PF12770"/>
    </source>
</evidence>
<evidence type="ECO:0000313" key="3">
    <source>
        <dbReference type="EMBL" id="MBB4080991.1"/>
    </source>
</evidence>